<dbReference type="InterPro" id="IPR043502">
    <property type="entry name" value="DNA/RNA_pol_sf"/>
</dbReference>
<dbReference type="GO" id="GO:0006259">
    <property type="term" value="P:DNA metabolic process"/>
    <property type="evidence" value="ECO:0007669"/>
    <property type="project" value="UniProtKB-ARBA"/>
</dbReference>
<dbReference type="PANTHER" id="PTHR33050:SF7">
    <property type="entry name" value="RIBONUCLEASE H"/>
    <property type="match status" value="1"/>
</dbReference>
<dbReference type="PANTHER" id="PTHR33050">
    <property type="entry name" value="REVERSE TRANSCRIPTASE DOMAIN-CONTAINING PROTEIN"/>
    <property type="match status" value="1"/>
</dbReference>
<dbReference type="Proteomes" id="UP001152622">
    <property type="component" value="Chromosome 4"/>
</dbReference>
<dbReference type="InterPro" id="IPR052055">
    <property type="entry name" value="Hepadnavirus_pol/RT"/>
</dbReference>
<reference evidence="1" key="1">
    <citation type="journal article" date="2023" name="Science">
        <title>Genome structures resolve the early diversification of teleost fishes.</title>
        <authorList>
            <person name="Parey E."/>
            <person name="Louis A."/>
            <person name="Montfort J."/>
            <person name="Bouchez O."/>
            <person name="Roques C."/>
            <person name="Iampietro C."/>
            <person name="Lluch J."/>
            <person name="Castinel A."/>
            <person name="Donnadieu C."/>
            <person name="Desvignes T."/>
            <person name="Floi Bucao C."/>
            <person name="Jouanno E."/>
            <person name="Wen M."/>
            <person name="Mejri S."/>
            <person name="Dirks R."/>
            <person name="Jansen H."/>
            <person name="Henkel C."/>
            <person name="Chen W.J."/>
            <person name="Zahm M."/>
            <person name="Cabau C."/>
            <person name="Klopp C."/>
            <person name="Thompson A.W."/>
            <person name="Robinson-Rechavi M."/>
            <person name="Braasch I."/>
            <person name="Lecointre G."/>
            <person name="Bobe J."/>
            <person name="Postlethwait J.H."/>
            <person name="Berthelot C."/>
            <person name="Roest Crollius H."/>
            <person name="Guiguen Y."/>
        </authorList>
    </citation>
    <scope>NUCLEOTIDE SEQUENCE</scope>
    <source>
        <strain evidence="1">WJC10195</strain>
    </source>
</reference>
<dbReference type="Gene3D" id="3.30.420.10">
    <property type="entry name" value="Ribonuclease H-like superfamily/Ribonuclease H"/>
    <property type="match status" value="1"/>
</dbReference>
<gene>
    <name evidence="1" type="ORF">SKAU_G00137760</name>
</gene>
<keyword evidence="2" id="KW-1185">Reference proteome</keyword>
<protein>
    <recommendedName>
        <fullName evidence="3">RNase H type-1 domain-containing protein</fullName>
    </recommendedName>
</protein>
<proteinExistence type="predicted"/>
<dbReference type="InterPro" id="IPR036397">
    <property type="entry name" value="RNaseH_sf"/>
</dbReference>
<dbReference type="GO" id="GO:0003676">
    <property type="term" value="F:nucleic acid binding"/>
    <property type="evidence" value="ECO:0007669"/>
    <property type="project" value="InterPro"/>
</dbReference>
<dbReference type="SUPFAM" id="SSF56672">
    <property type="entry name" value="DNA/RNA polymerases"/>
    <property type="match status" value="1"/>
</dbReference>
<evidence type="ECO:0008006" key="3">
    <source>
        <dbReference type="Google" id="ProtNLM"/>
    </source>
</evidence>
<accession>A0A9Q1FRL7</accession>
<sequence>MRQQGLRILNYLDYWLVCARSEEQCQHHVSLLVHHIQALEKSRLNPSQVTQFLGMVLDSRASFQSGWRGSTLGLVIWHRLISTDTSQEGWGAVHKGCGISERWRGSWTAQHLNVMELRAILLALQHFLPRLQGHHVLVRTDSTAAATYINRQGWLSPPLLCKLLDGTPWELPVRRDLLSQAGGSLFHPFPQGLQLWAWPLRRQGS</sequence>
<organism evidence="1 2">
    <name type="scientific">Synaphobranchus kaupii</name>
    <name type="common">Kaup's arrowtooth eel</name>
    <dbReference type="NCBI Taxonomy" id="118154"/>
    <lineage>
        <taxon>Eukaryota</taxon>
        <taxon>Metazoa</taxon>
        <taxon>Chordata</taxon>
        <taxon>Craniata</taxon>
        <taxon>Vertebrata</taxon>
        <taxon>Euteleostomi</taxon>
        <taxon>Actinopterygii</taxon>
        <taxon>Neopterygii</taxon>
        <taxon>Teleostei</taxon>
        <taxon>Anguilliformes</taxon>
        <taxon>Synaphobranchidae</taxon>
        <taxon>Synaphobranchus</taxon>
    </lineage>
</organism>
<dbReference type="AlphaFoldDB" id="A0A9Q1FRL7"/>
<dbReference type="CDD" id="cd09275">
    <property type="entry name" value="RNase_HI_RT_DIRS1"/>
    <property type="match status" value="1"/>
</dbReference>
<name>A0A9Q1FRL7_SYNKA</name>
<dbReference type="EMBL" id="JAINUF010000004">
    <property type="protein sequence ID" value="KAJ8364945.1"/>
    <property type="molecule type" value="Genomic_DNA"/>
</dbReference>
<dbReference type="OrthoDB" id="7756796at2759"/>
<comment type="caution">
    <text evidence="1">The sequence shown here is derived from an EMBL/GenBank/DDBJ whole genome shotgun (WGS) entry which is preliminary data.</text>
</comment>
<evidence type="ECO:0000313" key="2">
    <source>
        <dbReference type="Proteomes" id="UP001152622"/>
    </source>
</evidence>
<evidence type="ECO:0000313" key="1">
    <source>
        <dbReference type="EMBL" id="KAJ8364945.1"/>
    </source>
</evidence>